<name>C2CIF7_9FIRM</name>
<dbReference type="InterPro" id="IPR013321">
    <property type="entry name" value="Arc_rbn_hlx_hlx"/>
</dbReference>
<dbReference type="AlphaFoldDB" id="C2CIF7"/>
<gene>
    <name evidence="1" type="ORF">HMPREF0077_1267</name>
</gene>
<dbReference type="GO" id="GO:0006355">
    <property type="term" value="P:regulation of DNA-templated transcription"/>
    <property type="evidence" value="ECO:0007669"/>
    <property type="project" value="InterPro"/>
</dbReference>
<dbReference type="Proteomes" id="UP000003744">
    <property type="component" value="Unassembled WGS sequence"/>
</dbReference>
<dbReference type="SUPFAM" id="SSF47598">
    <property type="entry name" value="Ribbon-helix-helix"/>
    <property type="match status" value="1"/>
</dbReference>
<comment type="caution">
    <text evidence="1">The sequence shown here is derived from an EMBL/GenBank/DDBJ whole genome shotgun (WGS) entry which is preliminary data.</text>
</comment>
<reference evidence="1 2" key="1">
    <citation type="submission" date="2009-01" db="EMBL/GenBank/DDBJ databases">
        <authorList>
            <person name="Qin X."/>
            <person name="Bachman B."/>
            <person name="Battles P."/>
            <person name="Bell A."/>
            <person name="Bess C."/>
            <person name="Bickham C."/>
            <person name="Chaboub L."/>
            <person name="Chen D."/>
            <person name="Coyle M."/>
            <person name="Deiros D.R."/>
            <person name="Dinh H."/>
            <person name="Forbes L."/>
            <person name="Fowler G."/>
            <person name="Francisco L."/>
            <person name="Fu Q."/>
            <person name="Gubbala S."/>
            <person name="Hale W."/>
            <person name="Han Y."/>
            <person name="Hemphill L."/>
            <person name="Highlander S.K."/>
            <person name="Hirani K."/>
            <person name="Hogues M."/>
            <person name="Jackson L."/>
            <person name="Jakkamsetti A."/>
            <person name="Javaid M."/>
            <person name="Jiang H."/>
            <person name="Korchina V."/>
            <person name="Kovar C."/>
            <person name="Lara F."/>
            <person name="Lee S."/>
            <person name="Mata R."/>
            <person name="Mathew T."/>
            <person name="Moen C."/>
            <person name="Morales K."/>
            <person name="Munidasa M."/>
            <person name="Nazareth L."/>
            <person name="Ngo R."/>
            <person name="Nguyen L."/>
            <person name="Okwuonu G."/>
            <person name="Ongeri F."/>
            <person name="Patil S."/>
            <person name="Petrosino J."/>
            <person name="Pham C."/>
            <person name="Pham P."/>
            <person name="Pu L.-L."/>
            <person name="Puazo M."/>
            <person name="Raj R."/>
            <person name="Reid J."/>
            <person name="Rouhana J."/>
            <person name="Saada N."/>
            <person name="Shang Y."/>
            <person name="Simmons D."/>
            <person name="Thornton R."/>
            <person name="Warren J."/>
            <person name="Weissenberger G."/>
            <person name="Zhang J."/>
            <person name="Zhang L."/>
            <person name="Zhou C."/>
            <person name="Zhu D."/>
            <person name="Muzny D."/>
            <person name="Worley K."/>
            <person name="Gibbs R."/>
        </authorList>
    </citation>
    <scope>NUCLEOTIDE SEQUENCE [LARGE SCALE GENOMIC DNA]</scope>
    <source>
        <strain evidence="1 2">ATCC 35098</strain>
    </source>
</reference>
<dbReference type="RefSeq" id="WP_004837366.1">
    <property type="nucleotide sequence ID" value="NZ_GG666300.1"/>
</dbReference>
<sequence>MAKKQIPLRVSEKLYAQIAQWAEDDFRSINGQIEYLLTECVKQRKKDGKYVSETIDEPIELDIE</sequence>
<evidence type="ECO:0000313" key="1">
    <source>
        <dbReference type="EMBL" id="EEI82630.1"/>
    </source>
</evidence>
<dbReference type="InterPro" id="IPR010985">
    <property type="entry name" value="Ribbon_hlx_hlx"/>
</dbReference>
<accession>C2CIF7</accession>
<dbReference type="eggNOG" id="COG4877">
    <property type="taxonomic scope" value="Bacteria"/>
</dbReference>
<organism evidence="1 2">
    <name type="scientific">Anaerococcus tetradius ATCC 35098</name>
    <dbReference type="NCBI Taxonomy" id="525255"/>
    <lineage>
        <taxon>Bacteria</taxon>
        <taxon>Bacillati</taxon>
        <taxon>Bacillota</taxon>
        <taxon>Tissierellia</taxon>
        <taxon>Tissierellales</taxon>
        <taxon>Peptoniphilaceae</taxon>
        <taxon>Anaerococcus</taxon>
    </lineage>
</organism>
<evidence type="ECO:0000313" key="2">
    <source>
        <dbReference type="Proteomes" id="UP000003744"/>
    </source>
</evidence>
<proteinExistence type="predicted"/>
<dbReference type="EMBL" id="ACGC01000070">
    <property type="protein sequence ID" value="EEI82630.1"/>
    <property type="molecule type" value="Genomic_DNA"/>
</dbReference>
<protein>
    <recommendedName>
        <fullName evidence="3">PTS ascorbate transporter subunit IIC</fullName>
    </recommendedName>
</protein>
<evidence type="ECO:0008006" key="3">
    <source>
        <dbReference type="Google" id="ProtNLM"/>
    </source>
</evidence>
<dbReference type="Gene3D" id="1.10.1220.10">
    <property type="entry name" value="Met repressor-like"/>
    <property type="match status" value="1"/>
</dbReference>
<dbReference type="HOGENOM" id="CLU_156623_1_2_9"/>